<evidence type="ECO:0000313" key="4">
    <source>
        <dbReference type="Proteomes" id="UP000654370"/>
    </source>
</evidence>
<dbReference type="PANTHER" id="PTHR47936:SF1">
    <property type="entry name" value="PENTATRICOPEPTIDE REPEAT-CONTAINING PROTEIN GUN1, CHLOROPLASTIC"/>
    <property type="match status" value="1"/>
</dbReference>
<dbReference type="InterPro" id="IPR002885">
    <property type="entry name" value="PPR_rpt"/>
</dbReference>
<dbReference type="InterPro" id="IPR011990">
    <property type="entry name" value="TPR-like_helical_dom_sf"/>
</dbReference>
<comment type="caution">
    <text evidence="3">The sequence shown here is derived from an EMBL/GenBank/DDBJ whole genome shotgun (WGS) entry which is preliminary data.</text>
</comment>
<organism evidence="3 4">
    <name type="scientific">Mortierella isabellina</name>
    <name type="common">Filamentous fungus</name>
    <name type="synonym">Umbelopsis isabellina</name>
    <dbReference type="NCBI Taxonomy" id="91625"/>
    <lineage>
        <taxon>Eukaryota</taxon>
        <taxon>Fungi</taxon>
        <taxon>Fungi incertae sedis</taxon>
        <taxon>Mucoromycota</taxon>
        <taxon>Mucoromycotina</taxon>
        <taxon>Umbelopsidomycetes</taxon>
        <taxon>Umbelopsidales</taxon>
        <taxon>Umbelopsidaceae</taxon>
        <taxon>Umbelopsis</taxon>
    </lineage>
</organism>
<accession>A0A8H7PMU0</accession>
<reference evidence="3" key="1">
    <citation type="submission" date="2020-12" db="EMBL/GenBank/DDBJ databases">
        <title>Metabolic potential, ecology and presence of endohyphal bacteria is reflected in genomic diversity of Mucoromycotina.</title>
        <authorList>
            <person name="Muszewska A."/>
            <person name="Okrasinska A."/>
            <person name="Steczkiewicz K."/>
            <person name="Drgas O."/>
            <person name="Orlowska M."/>
            <person name="Perlinska-Lenart U."/>
            <person name="Aleksandrzak-Piekarczyk T."/>
            <person name="Szatraj K."/>
            <person name="Zielenkiewicz U."/>
            <person name="Pilsyk S."/>
            <person name="Malc E."/>
            <person name="Mieczkowski P."/>
            <person name="Kruszewska J.S."/>
            <person name="Biernat P."/>
            <person name="Pawlowska J."/>
        </authorList>
    </citation>
    <scope>NUCLEOTIDE SEQUENCE</scope>
    <source>
        <strain evidence="3">WA0000067209</strain>
    </source>
</reference>
<protein>
    <recommendedName>
        <fullName evidence="2">Pentatricopeptide repeat-containing protein-mitochondrial domain-containing protein</fullName>
    </recommendedName>
</protein>
<dbReference type="Pfam" id="PF13812">
    <property type="entry name" value="PPR_3"/>
    <property type="match status" value="2"/>
</dbReference>
<dbReference type="EMBL" id="JAEPQZ010000009">
    <property type="protein sequence ID" value="KAG2176883.1"/>
    <property type="molecule type" value="Genomic_DNA"/>
</dbReference>
<keyword evidence="1" id="KW-0677">Repeat</keyword>
<evidence type="ECO:0000313" key="3">
    <source>
        <dbReference type="EMBL" id="KAG2176883.1"/>
    </source>
</evidence>
<dbReference type="Proteomes" id="UP000654370">
    <property type="component" value="Unassembled WGS sequence"/>
</dbReference>
<dbReference type="GO" id="GO:0031930">
    <property type="term" value="P:mitochondria-nucleus signaling pathway"/>
    <property type="evidence" value="ECO:0007669"/>
    <property type="project" value="TreeGrafter"/>
</dbReference>
<dbReference type="InterPro" id="IPR057027">
    <property type="entry name" value="TPR_mt"/>
</dbReference>
<keyword evidence="4" id="KW-1185">Reference proteome</keyword>
<feature type="domain" description="Pentatricopeptide repeat-containing protein-mitochondrial" evidence="2">
    <location>
        <begin position="218"/>
        <end position="347"/>
    </location>
</feature>
<sequence length="484" mass="54725">MRSYSSNDRGNGRRKDSQIEAKRTAAIQLLSKLSDNRQSGKVMTEVVSLFADVGDRKLLLQLLDQMEISHYTPDNNMIRRILQVGVPDGDVFFHAQVLHRVQKSKEIMTAPIYNTLIQCMYNNLELERIMDTLVEMKKNHITPERPSFESAIRLALRLEDAPTALSIVEEMEKFNMIDNENQNLYLQILRCAAIAEQVDITNYCWEKGVQHLKLSPDNGTLSYILLLSAKLGSPKLGSQVLEQMLESGMQCYEQHLANLLQAFAMSGDLKGAFSMLQIMDSEGILTRKETAMPILYQLGSNVASIERAIQILRDLHSEGKGVHVAGFNSVLYAAAKTKQLDLVKDTFKLVSQIGVKANVDTFNCLLDAGIFCNDWEYGRQAWTSMKSAKLKPNSTSYSKMVVLCTTQEDYEDCFRYLEEMKYFKFKPPRGCYNMLIKKLLKAGDERAHVAIQDMQACGYDIPEDINRLVVEAGSEDIHRAAATE</sequence>
<dbReference type="Gene3D" id="1.25.40.10">
    <property type="entry name" value="Tetratricopeptide repeat domain"/>
    <property type="match status" value="2"/>
</dbReference>
<dbReference type="AlphaFoldDB" id="A0A8H7PMU0"/>
<evidence type="ECO:0000256" key="1">
    <source>
        <dbReference type="ARBA" id="ARBA00022737"/>
    </source>
</evidence>
<evidence type="ECO:0000259" key="2">
    <source>
        <dbReference type="Pfam" id="PF23276"/>
    </source>
</evidence>
<gene>
    <name evidence="3" type="ORF">INT43_007537</name>
</gene>
<dbReference type="Pfam" id="PF23276">
    <property type="entry name" value="TPR_24"/>
    <property type="match status" value="1"/>
</dbReference>
<dbReference type="OrthoDB" id="185373at2759"/>
<proteinExistence type="predicted"/>
<dbReference type="PANTHER" id="PTHR47936">
    <property type="entry name" value="PPR_LONG DOMAIN-CONTAINING PROTEIN"/>
    <property type="match status" value="1"/>
</dbReference>
<name>A0A8H7PMU0_MORIS</name>